<feature type="transmembrane region" description="Helical" evidence="6">
    <location>
        <begin position="361"/>
        <end position="381"/>
    </location>
</feature>
<dbReference type="Proteomes" id="UP000214880">
    <property type="component" value="Unassembled WGS sequence"/>
</dbReference>
<protein>
    <submittedName>
        <fullName evidence="8">MFS transporter, putative metabolite:H+ symporter</fullName>
    </submittedName>
</protein>
<feature type="transmembrane region" description="Helical" evidence="6">
    <location>
        <begin position="272"/>
        <end position="289"/>
    </location>
</feature>
<feature type="transmembrane region" description="Helical" evidence="6">
    <location>
        <begin position="161"/>
        <end position="181"/>
    </location>
</feature>
<dbReference type="PROSITE" id="PS50850">
    <property type="entry name" value="MFS"/>
    <property type="match status" value="1"/>
</dbReference>
<dbReference type="PANTHER" id="PTHR23511:SF34">
    <property type="entry name" value="SYNAPTIC VESICLE GLYCOPROTEIN 2"/>
    <property type="match status" value="1"/>
</dbReference>
<feature type="transmembrane region" description="Helical" evidence="6">
    <location>
        <begin position="99"/>
        <end position="119"/>
    </location>
</feature>
<comment type="subcellular location">
    <subcellularLocation>
        <location evidence="1">Cell membrane</location>
        <topology evidence="1">Multi-pass membrane protein</topology>
    </subcellularLocation>
</comment>
<evidence type="ECO:0000256" key="5">
    <source>
        <dbReference type="ARBA" id="ARBA00023136"/>
    </source>
</evidence>
<organism evidence="8 9">
    <name type="scientific">Dendrosporobacter quercicolus</name>
    <dbReference type="NCBI Taxonomy" id="146817"/>
    <lineage>
        <taxon>Bacteria</taxon>
        <taxon>Bacillati</taxon>
        <taxon>Bacillota</taxon>
        <taxon>Negativicutes</taxon>
        <taxon>Selenomonadales</taxon>
        <taxon>Sporomusaceae</taxon>
        <taxon>Dendrosporobacter</taxon>
    </lineage>
</organism>
<evidence type="ECO:0000256" key="1">
    <source>
        <dbReference type="ARBA" id="ARBA00004651"/>
    </source>
</evidence>
<dbReference type="SUPFAM" id="SSF103473">
    <property type="entry name" value="MFS general substrate transporter"/>
    <property type="match status" value="1"/>
</dbReference>
<evidence type="ECO:0000313" key="8">
    <source>
        <dbReference type="EMBL" id="SDM10905.1"/>
    </source>
</evidence>
<keyword evidence="3 6" id="KW-0812">Transmembrane</keyword>
<dbReference type="InterPro" id="IPR036259">
    <property type="entry name" value="MFS_trans_sf"/>
</dbReference>
<evidence type="ECO:0000256" key="4">
    <source>
        <dbReference type="ARBA" id="ARBA00022989"/>
    </source>
</evidence>
<evidence type="ECO:0000313" key="9">
    <source>
        <dbReference type="Proteomes" id="UP000214880"/>
    </source>
</evidence>
<dbReference type="InterPro" id="IPR005829">
    <property type="entry name" value="Sugar_transporter_CS"/>
</dbReference>
<feature type="transmembrane region" description="Helical" evidence="6">
    <location>
        <begin position="335"/>
        <end position="355"/>
    </location>
</feature>
<dbReference type="Pfam" id="PF00083">
    <property type="entry name" value="Sugar_tr"/>
    <property type="match status" value="1"/>
</dbReference>
<evidence type="ECO:0000256" key="6">
    <source>
        <dbReference type="SAM" id="Phobius"/>
    </source>
</evidence>
<reference evidence="8 9" key="1">
    <citation type="submission" date="2016-10" db="EMBL/GenBank/DDBJ databases">
        <authorList>
            <person name="de Groot N.N."/>
        </authorList>
    </citation>
    <scope>NUCLEOTIDE SEQUENCE [LARGE SCALE GENOMIC DNA]</scope>
    <source>
        <strain evidence="8 9">DSM 1736</strain>
    </source>
</reference>
<dbReference type="Gene3D" id="1.20.1250.20">
    <property type="entry name" value="MFS general substrate transporter like domains"/>
    <property type="match status" value="1"/>
</dbReference>
<feature type="transmembrane region" description="Helical" evidence="6">
    <location>
        <begin position="35"/>
        <end position="60"/>
    </location>
</feature>
<feature type="transmembrane region" description="Helical" evidence="6">
    <location>
        <begin position="427"/>
        <end position="449"/>
    </location>
</feature>
<evidence type="ECO:0000256" key="2">
    <source>
        <dbReference type="ARBA" id="ARBA00022448"/>
    </source>
</evidence>
<accession>A0A1G9QKT8</accession>
<dbReference type="EMBL" id="FNHB01000002">
    <property type="protein sequence ID" value="SDM10905.1"/>
    <property type="molecule type" value="Genomic_DNA"/>
</dbReference>
<dbReference type="PROSITE" id="PS00216">
    <property type="entry name" value="SUGAR_TRANSPORT_1"/>
    <property type="match status" value="1"/>
</dbReference>
<keyword evidence="2" id="KW-0813">Transport</keyword>
<feature type="transmembrane region" description="Helical" evidence="6">
    <location>
        <begin position="187"/>
        <end position="207"/>
    </location>
</feature>
<dbReference type="STRING" id="146817.SAMN04488502_102190"/>
<dbReference type="AlphaFoldDB" id="A0A1G9QKT8"/>
<dbReference type="InterPro" id="IPR005828">
    <property type="entry name" value="MFS_sugar_transport-like"/>
</dbReference>
<evidence type="ECO:0000259" key="7">
    <source>
        <dbReference type="PROSITE" id="PS50850"/>
    </source>
</evidence>
<dbReference type="PANTHER" id="PTHR23511">
    <property type="entry name" value="SYNAPTIC VESICLE GLYCOPROTEIN 2"/>
    <property type="match status" value="1"/>
</dbReference>
<proteinExistence type="predicted"/>
<feature type="transmembrane region" description="Helical" evidence="6">
    <location>
        <begin position="72"/>
        <end position="92"/>
    </location>
</feature>
<dbReference type="PROSITE" id="PS00217">
    <property type="entry name" value="SUGAR_TRANSPORT_2"/>
    <property type="match status" value="1"/>
</dbReference>
<gene>
    <name evidence="8" type="ORF">SAMN04488502_102190</name>
</gene>
<keyword evidence="5 6" id="KW-0472">Membrane</keyword>
<dbReference type="CDD" id="cd17316">
    <property type="entry name" value="MFS_SV2_like"/>
    <property type="match status" value="1"/>
</dbReference>
<sequence length="456" mass="49831">MEMAGTMDKHAGDAGKWMMARLDTLPLSRFHYKMLVVNGFAWAFDAFDVGLVTFVVTALVSSWQLSAEQVGILLSSGMAGMIIGAFLSGPLADRFGRKAVFQWTMLIFSLFSLLCAVAWNFWSLVVFRFFVGLGLGGETPVVTALLGEFVPAGDRGKVQGLLNCFWAIGWLAAAAVAFFLIPAVGWRWAFVAGALPALYVWMIRLHVPESPRWLILRGRLEEARTIVAGIEQIVGRTAKIPPVSAADIAKVIEPKASSFADLFAGIYLKRTIMLWLLWFLAMFGYYGLFSWMPTLLVKAGHSMVKSFEYVFFLQCAYLPNQIISAYLMDKFGRKWPLVINLLFAGVATVIFGLALGSNLSMGQVLLLGLLTSFFVSGIWGITYTYTPELYPTGIRVTGTSWAATCSRFGSMLAPLIVGYSLDSLGVGGVYGIIAIAFIAAGMVVWGLGVETRGKQL</sequence>
<keyword evidence="9" id="KW-1185">Reference proteome</keyword>
<feature type="transmembrane region" description="Helical" evidence="6">
    <location>
        <begin position="125"/>
        <end position="149"/>
    </location>
</feature>
<dbReference type="InterPro" id="IPR020846">
    <property type="entry name" value="MFS_dom"/>
</dbReference>
<name>A0A1G9QKT8_9FIRM</name>
<keyword evidence="4 6" id="KW-1133">Transmembrane helix</keyword>
<dbReference type="GO" id="GO:0022857">
    <property type="term" value="F:transmembrane transporter activity"/>
    <property type="evidence" value="ECO:0007669"/>
    <property type="project" value="InterPro"/>
</dbReference>
<feature type="domain" description="Major facilitator superfamily (MFS) profile" evidence="7">
    <location>
        <begin position="34"/>
        <end position="452"/>
    </location>
</feature>
<evidence type="ECO:0000256" key="3">
    <source>
        <dbReference type="ARBA" id="ARBA00022692"/>
    </source>
</evidence>
<dbReference type="GO" id="GO:0005886">
    <property type="term" value="C:plasma membrane"/>
    <property type="evidence" value="ECO:0007669"/>
    <property type="project" value="UniProtKB-SubCell"/>
</dbReference>